<feature type="transmembrane region" description="Helical" evidence="1">
    <location>
        <begin position="40"/>
        <end position="63"/>
    </location>
</feature>
<dbReference type="AlphaFoldDB" id="A0A9E8ZG15"/>
<keyword evidence="3" id="KW-1185">Reference proteome</keyword>
<evidence type="ECO:0000313" key="2">
    <source>
        <dbReference type="EMBL" id="WAL61107.1"/>
    </source>
</evidence>
<reference evidence="2" key="1">
    <citation type="submission" date="2022-12" db="EMBL/GenBank/DDBJ databases">
        <title>Polyphasic identification of a Novel Hot-Spring Cyanobacterium Ocullathermofonsia sinensis gen nov. sp. nov. and Genomic Insights on its Adaptations to the Thermal Habitat.</title>
        <authorList>
            <person name="Daroch M."/>
            <person name="Tang J."/>
            <person name="Jiang Y."/>
        </authorList>
    </citation>
    <scope>NUCLEOTIDE SEQUENCE</scope>
    <source>
        <strain evidence="2">PKUAC-SCTA174</strain>
    </source>
</reference>
<accession>A0A9E8ZG15</accession>
<dbReference type="Pfam" id="PF07963">
    <property type="entry name" value="N_methyl"/>
    <property type="match status" value="1"/>
</dbReference>
<dbReference type="SUPFAM" id="SSF54523">
    <property type="entry name" value="Pili subunits"/>
    <property type="match status" value="1"/>
</dbReference>
<protein>
    <submittedName>
        <fullName evidence="2">Type II secretion system protein</fullName>
    </submittedName>
</protein>
<proteinExistence type="predicted"/>
<name>A0A9E8ZG15_9CYAN</name>
<keyword evidence="1" id="KW-1133">Transmembrane helix</keyword>
<evidence type="ECO:0000256" key="1">
    <source>
        <dbReference type="SAM" id="Phobius"/>
    </source>
</evidence>
<dbReference type="KEGG" id="tsin:OXH18_03645"/>
<sequence>MNREQDCNDDHPCFYLLLPLAQRPLSQLNPVDKQNSDRGFTLIELLTVVVLVGILAAIAALGWRSFWHQRLLAAAQDEVFQTLRQAQAQAQWTQSNWQANFQQVHGVVRWSIHPVTASPNDIQWQTLDAKIQITEPTTLPQLNQMYRVEFNARGHVSSLLGHLTLTVKDGGPAKRCVFVSTLLGAMRKTNNCG</sequence>
<gene>
    <name evidence="2" type="ORF">OXH18_03645</name>
</gene>
<dbReference type="Proteomes" id="UP001163152">
    <property type="component" value="Chromosome"/>
</dbReference>
<dbReference type="PROSITE" id="PS00409">
    <property type="entry name" value="PROKAR_NTER_METHYL"/>
    <property type="match status" value="1"/>
</dbReference>
<dbReference type="InterPro" id="IPR045584">
    <property type="entry name" value="Pilin-like"/>
</dbReference>
<evidence type="ECO:0000313" key="3">
    <source>
        <dbReference type="Proteomes" id="UP001163152"/>
    </source>
</evidence>
<dbReference type="InterPro" id="IPR012902">
    <property type="entry name" value="N_methyl_site"/>
</dbReference>
<keyword evidence="1" id="KW-0812">Transmembrane</keyword>
<dbReference type="NCBIfam" id="TIGR02532">
    <property type="entry name" value="IV_pilin_GFxxxE"/>
    <property type="match status" value="1"/>
</dbReference>
<dbReference type="EMBL" id="CP113797">
    <property type="protein sequence ID" value="WAL61107.1"/>
    <property type="molecule type" value="Genomic_DNA"/>
</dbReference>
<dbReference type="Gene3D" id="3.30.700.10">
    <property type="entry name" value="Glycoprotein, Type 4 Pilin"/>
    <property type="match status" value="1"/>
</dbReference>
<keyword evidence="1" id="KW-0472">Membrane</keyword>
<dbReference type="RefSeq" id="WP_268611060.1">
    <property type="nucleotide sequence ID" value="NZ_CP113797.1"/>
</dbReference>
<organism evidence="2 3">
    <name type="scientific">Thermocoleostomius sinensis A174</name>
    <dbReference type="NCBI Taxonomy" id="2016057"/>
    <lineage>
        <taxon>Bacteria</taxon>
        <taxon>Bacillati</taxon>
        <taxon>Cyanobacteriota</taxon>
        <taxon>Cyanophyceae</taxon>
        <taxon>Oculatellales</taxon>
        <taxon>Oculatellaceae</taxon>
        <taxon>Thermocoleostomius</taxon>
    </lineage>
</organism>